<dbReference type="Gene3D" id="3.10.20.90">
    <property type="entry name" value="Phosphatidylinositol 3-kinase Catalytic Subunit, Chain A, domain 1"/>
    <property type="match status" value="1"/>
</dbReference>
<feature type="transmembrane region" description="Helical" evidence="2">
    <location>
        <begin position="21"/>
        <end position="42"/>
    </location>
</feature>
<dbReference type="Pfam" id="PF00789">
    <property type="entry name" value="UBX"/>
    <property type="match status" value="1"/>
</dbReference>
<evidence type="ECO:0000313" key="5">
    <source>
        <dbReference type="Proteomes" id="UP000601435"/>
    </source>
</evidence>
<dbReference type="GO" id="GO:0043130">
    <property type="term" value="F:ubiquitin binding"/>
    <property type="evidence" value="ECO:0007669"/>
    <property type="project" value="TreeGrafter"/>
</dbReference>
<name>A0A812JXL0_9DINO</name>
<keyword evidence="2" id="KW-0472">Membrane</keyword>
<keyword evidence="2" id="KW-1133">Transmembrane helix</keyword>
<gene>
    <name evidence="4" type="primary">PAO</name>
    <name evidence="4" type="ORF">SNEC2469_LOCUS2492</name>
</gene>
<dbReference type="EMBL" id="CAJNJA010006812">
    <property type="protein sequence ID" value="CAE7216014.1"/>
    <property type="molecule type" value="Genomic_DNA"/>
</dbReference>
<feature type="domain" description="UBX" evidence="3">
    <location>
        <begin position="211"/>
        <end position="285"/>
    </location>
</feature>
<feature type="region of interest" description="Disordered" evidence="1">
    <location>
        <begin position="149"/>
        <end position="169"/>
    </location>
</feature>
<comment type="caution">
    <text evidence="4">The sequence shown here is derived from an EMBL/GenBank/DDBJ whole genome shotgun (WGS) entry which is preliminary data.</text>
</comment>
<dbReference type="OrthoDB" id="437187at2759"/>
<dbReference type="SUPFAM" id="SSF54236">
    <property type="entry name" value="Ubiquitin-like"/>
    <property type="match status" value="1"/>
</dbReference>
<evidence type="ECO:0000313" key="4">
    <source>
        <dbReference type="EMBL" id="CAE7216014.1"/>
    </source>
</evidence>
<evidence type="ECO:0000259" key="3">
    <source>
        <dbReference type="PROSITE" id="PS50033"/>
    </source>
</evidence>
<dbReference type="PROSITE" id="PS50033">
    <property type="entry name" value="UBX"/>
    <property type="match status" value="1"/>
</dbReference>
<keyword evidence="2" id="KW-0812">Transmembrane</keyword>
<dbReference type="CDD" id="cd01767">
    <property type="entry name" value="UBX"/>
    <property type="match status" value="1"/>
</dbReference>
<sequence length="289" mass="31059">MAQALDSLDWAKWAWSDGWTYLLPLLGTSCLASLLGLLGLIVSVPSHSTGVLGYLRPLALILVSSAHVFTAACCWHIHGLVFRPHGGVSYTEIFPTPRMEAQLDLTPVPQADDYLPPGPPPRVEAVPLQSQIARPVHSDIPQADAPQLSTSALDSADPAGATCAGPQKEAPEVCTADAPMPSNESNAAPAEAVTSEAPEAESGYEVCNIEVLIRLPSGRRLRSSFLSTDPISKLYDAVEAESGREPEIRAGVHYWLIQTHPREVYRDKSMTVGQAGLQNLTVLNVELQR</sequence>
<protein>
    <submittedName>
        <fullName evidence="4">PAO protein</fullName>
    </submittedName>
</protein>
<dbReference type="InterPro" id="IPR050730">
    <property type="entry name" value="UBX_domain-protein"/>
</dbReference>
<organism evidence="4 5">
    <name type="scientific">Symbiodinium necroappetens</name>
    <dbReference type="NCBI Taxonomy" id="1628268"/>
    <lineage>
        <taxon>Eukaryota</taxon>
        <taxon>Sar</taxon>
        <taxon>Alveolata</taxon>
        <taxon>Dinophyceae</taxon>
        <taxon>Suessiales</taxon>
        <taxon>Symbiodiniaceae</taxon>
        <taxon>Symbiodinium</taxon>
    </lineage>
</organism>
<proteinExistence type="predicted"/>
<dbReference type="InterPro" id="IPR029071">
    <property type="entry name" value="Ubiquitin-like_domsf"/>
</dbReference>
<accession>A0A812JXL0</accession>
<evidence type="ECO:0000256" key="2">
    <source>
        <dbReference type="SAM" id="Phobius"/>
    </source>
</evidence>
<dbReference type="GO" id="GO:0036503">
    <property type="term" value="P:ERAD pathway"/>
    <property type="evidence" value="ECO:0007669"/>
    <property type="project" value="TreeGrafter"/>
</dbReference>
<dbReference type="InterPro" id="IPR001012">
    <property type="entry name" value="UBX_dom"/>
</dbReference>
<feature type="transmembrane region" description="Helical" evidence="2">
    <location>
        <begin position="54"/>
        <end position="75"/>
    </location>
</feature>
<dbReference type="PANTHER" id="PTHR23322">
    <property type="entry name" value="FAS-ASSOCIATED PROTEIN"/>
    <property type="match status" value="1"/>
</dbReference>
<dbReference type="Proteomes" id="UP000601435">
    <property type="component" value="Unassembled WGS sequence"/>
</dbReference>
<dbReference type="AlphaFoldDB" id="A0A812JXL0"/>
<reference evidence="4" key="1">
    <citation type="submission" date="2021-02" db="EMBL/GenBank/DDBJ databases">
        <authorList>
            <person name="Dougan E. K."/>
            <person name="Rhodes N."/>
            <person name="Thang M."/>
            <person name="Chan C."/>
        </authorList>
    </citation>
    <scope>NUCLEOTIDE SEQUENCE</scope>
</reference>
<dbReference type="PANTHER" id="PTHR23322:SF71">
    <property type="entry name" value="UBIQUITIN-ASSOCIATED (UBA) PROTEIN-RELATED"/>
    <property type="match status" value="1"/>
</dbReference>
<keyword evidence="5" id="KW-1185">Reference proteome</keyword>
<evidence type="ECO:0000256" key="1">
    <source>
        <dbReference type="SAM" id="MobiDB-lite"/>
    </source>
</evidence>
<dbReference type="GO" id="GO:0005783">
    <property type="term" value="C:endoplasmic reticulum"/>
    <property type="evidence" value="ECO:0007669"/>
    <property type="project" value="TreeGrafter"/>
</dbReference>